<dbReference type="SUPFAM" id="SSF53335">
    <property type="entry name" value="S-adenosyl-L-methionine-dependent methyltransferases"/>
    <property type="match status" value="1"/>
</dbReference>
<keyword evidence="4" id="KW-0808">Transferase</keyword>
<organism evidence="9 10">
    <name type="scientific">Richelia sinica FACHB-800</name>
    <dbReference type="NCBI Taxonomy" id="1357546"/>
    <lineage>
        <taxon>Bacteria</taxon>
        <taxon>Bacillati</taxon>
        <taxon>Cyanobacteriota</taxon>
        <taxon>Cyanophyceae</taxon>
        <taxon>Nostocales</taxon>
        <taxon>Nostocaceae</taxon>
        <taxon>Richelia</taxon>
    </lineage>
</organism>
<dbReference type="InterPro" id="IPR000014">
    <property type="entry name" value="PAS"/>
</dbReference>
<dbReference type="NCBIfam" id="TIGR00229">
    <property type="entry name" value="sensory_box"/>
    <property type="match status" value="2"/>
</dbReference>
<evidence type="ECO:0000313" key="9">
    <source>
        <dbReference type="EMBL" id="QXE25775.1"/>
    </source>
</evidence>
<feature type="domain" description="PAS" evidence="7">
    <location>
        <begin position="304"/>
        <end position="339"/>
    </location>
</feature>
<dbReference type="InterPro" id="IPR013767">
    <property type="entry name" value="PAS_fold"/>
</dbReference>
<evidence type="ECO:0000256" key="4">
    <source>
        <dbReference type="ARBA" id="ARBA00022679"/>
    </source>
</evidence>
<dbReference type="InterPro" id="IPR029063">
    <property type="entry name" value="SAM-dependent_MTases_sf"/>
</dbReference>
<dbReference type="CDD" id="cd02440">
    <property type="entry name" value="AdoMet_MTases"/>
    <property type="match status" value="1"/>
</dbReference>
<evidence type="ECO:0000256" key="5">
    <source>
        <dbReference type="ARBA" id="ARBA00022691"/>
    </source>
</evidence>
<evidence type="ECO:0000256" key="6">
    <source>
        <dbReference type="SAM" id="MobiDB-lite"/>
    </source>
</evidence>
<dbReference type="Gene3D" id="1.10.155.10">
    <property type="entry name" value="Chemotaxis receptor methyltransferase CheR, N-terminal domain"/>
    <property type="match status" value="1"/>
</dbReference>
<dbReference type="PANTHER" id="PTHR24422:SF10">
    <property type="entry name" value="CHEMOTAXIS PROTEIN METHYLTRANSFERASE 2"/>
    <property type="match status" value="1"/>
</dbReference>
<evidence type="ECO:0000259" key="7">
    <source>
        <dbReference type="PROSITE" id="PS50112"/>
    </source>
</evidence>
<dbReference type="EMBL" id="CP021056">
    <property type="protein sequence ID" value="QXE25775.1"/>
    <property type="molecule type" value="Genomic_DNA"/>
</dbReference>
<dbReference type="InterPro" id="IPR050903">
    <property type="entry name" value="Bact_Chemotaxis_MeTrfase"/>
</dbReference>
<dbReference type="RefSeq" id="WP_190605701.1">
    <property type="nucleotide sequence ID" value="NZ_CP021056.1"/>
</dbReference>
<dbReference type="InterPro" id="IPR000780">
    <property type="entry name" value="CheR_MeTrfase"/>
</dbReference>
<gene>
    <name evidence="9" type="ORF">B6N60_04495</name>
</gene>
<dbReference type="AlphaFoldDB" id="A0A975TC70"/>
<comment type="catalytic activity">
    <reaction evidence="1">
        <text>L-glutamyl-[protein] + S-adenosyl-L-methionine = [protein]-L-glutamate 5-O-methyl ester + S-adenosyl-L-homocysteine</text>
        <dbReference type="Rhea" id="RHEA:24452"/>
        <dbReference type="Rhea" id="RHEA-COMP:10208"/>
        <dbReference type="Rhea" id="RHEA-COMP:10311"/>
        <dbReference type="ChEBI" id="CHEBI:29973"/>
        <dbReference type="ChEBI" id="CHEBI:57856"/>
        <dbReference type="ChEBI" id="CHEBI:59789"/>
        <dbReference type="ChEBI" id="CHEBI:82795"/>
        <dbReference type="EC" id="2.1.1.80"/>
    </reaction>
</comment>
<dbReference type="Proteomes" id="UP000683511">
    <property type="component" value="Chromosome"/>
</dbReference>
<evidence type="ECO:0000256" key="3">
    <source>
        <dbReference type="ARBA" id="ARBA00022603"/>
    </source>
</evidence>
<protein>
    <recommendedName>
        <fullName evidence="2">protein-glutamate O-methyltransferase</fullName>
        <ecNumber evidence="2">2.1.1.80</ecNumber>
    </recommendedName>
</protein>
<dbReference type="PANTHER" id="PTHR24422">
    <property type="entry name" value="CHEMOTAXIS PROTEIN METHYLTRANSFERASE"/>
    <property type="match status" value="1"/>
</dbReference>
<evidence type="ECO:0000256" key="1">
    <source>
        <dbReference type="ARBA" id="ARBA00001541"/>
    </source>
</evidence>
<dbReference type="InterPro" id="IPR035965">
    <property type="entry name" value="PAS-like_dom_sf"/>
</dbReference>
<dbReference type="GO" id="GO:0032259">
    <property type="term" value="P:methylation"/>
    <property type="evidence" value="ECO:0007669"/>
    <property type="project" value="UniProtKB-KW"/>
</dbReference>
<dbReference type="PRINTS" id="PR00996">
    <property type="entry name" value="CHERMTFRASE"/>
</dbReference>
<sequence>MNSNEKDPNFENLLIYLRQNRGFDFTGYKRSTLIRRVSKRIQSLNIDNFADYLDYLEVDPDEFNHLFNTILINVTGFFRDATAWEYLAEQVLPNLIKNKKNGETIRIWSAGCASGEEAYTLAILLAEILGIEECRQRVKIYATDVDEEALNQARQAVYSHTDVQAISPDIQQKYFQILGKKFVFRQDLRRSVIFGRHDLLQDAPISRLDLLVCRNALMYFNSETQGRILARFHFALNDSGFLFLGKAEMLLMYSHLFTPVDLKNRIFTKVSSRNIRDRLLVMANSGNDQSTQLLNRDIRLKELAFDTTSTAQIVIEANGTLVFINEQARNLFGLSVKDIGRPFQDLELSYRPLELRSLIEQAYREAHTISLAKVERYLSNTDIQYLDVQITPIYDTDHHPLGVTIGFDDVTLYVKLQEELQRSRQELETTNEELQSTNEELETTNEELQSTNEELETTNEELQSTNEELETMNEELQSANEELQTINHELSERTLELNRANLFMISILRSLQTGIIVVDNRHHISIWNNTVEDLWGLRNDEVLGQSIFNLDIGLAVEQLRLPIAEILGGKTQFHEMILEATNRRGKTIQCYIALTPLIEKEIEGVVLMMADIDKINWIISGHKF</sequence>
<dbReference type="Gene3D" id="1.10.287.620">
    <property type="entry name" value="Helix Hairpins"/>
    <property type="match status" value="1"/>
</dbReference>
<dbReference type="SUPFAM" id="SSF55785">
    <property type="entry name" value="PYP-like sensor domain (PAS domain)"/>
    <property type="match status" value="2"/>
</dbReference>
<dbReference type="SUPFAM" id="SSF47757">
    <property type="entry name" value="Chemotaxis receptor methyltransferase CheR, N-terminal domain"/>
    <property type="match status" value="1"/>
</dbReference>
<dbReference type="SMART" id="SM00091">
    <property type="entry name" value="PAS"/>
    <property type="match status" value="2"/>
</dbReference>
<accession>A0A975TC70</accession>
<dbReference type="Pfam" id="PF03705">
    <property type="entry name" value="CheR_N"/>
    <property type="match status" value="1"/>
</dbReference>
<dbReference type="InterPro" id="IPR022642">
    <property type="entry name" value="CheR_C"/>
</dbReference>
<dbReference type="KEGG" id="rsin:B6N60_04495"/>
<dbReference type="GO" id="GO:0006355">
    <property type="term" value="P:regulation of DNA-templated transcription"/>
    <property type="evidence" value="ECO:0007669"/>
    <property type="project" value="InterPro"/>
</dbReference>
<proteinExistence type="predicted"/>
<feature type="region of interest" description="Disordered" evidence="6">
    <location>
        <begin position="425"/>
        <end position="455"/>
    </location>
</feature>
<dbReference type="InterPro" id="IPR022641">
    <property type="entry name" value="CheR_N"/>
</dbReference>
<dbReference type="PROSITE" id="PS50112">
    <property type="entry name" value="PAS"/>
    <property type="match status" value="2"/>
</dbReference>
<dbReference type="Gene3D" id="3.40.50.150">
    <property type="entry name" value="Vaccinia Virus protein VP39"/>
    <property type="match status" value="1"/>
</dbReference>
<feature type="domain" description="CheR-type methyltransferase" evidence="8">
    <location>
        <begin position="1"/>
        <end position="273"/>
    </location>
</feature>
<evidence type="ECO:0000313" key="10">
    <source>
        <dbReference type="Proteomes" id="UP000683511"/>
    </source>
</evidence>
<feature type="domain" description="PAS" evidence="7">
    <location>
        <begin position="500"/>
        <end position="548"/>
    </location>
</feature>
<keyword evidence="5" id="KW-0949">S-adenosyl-L-methionine</keyword>
<dbReference type="InterPro" id="IPR036804">
    <property type="entry name" value="CheR_N_sf"/>
</dbReference>
<keyword evidence="3 9" id="KW-0489">Methyltransferase</keyword>
<dbReference type="Pfam" id="PF13596">
    <property type="entry name" value="PAS_10"/>
    <property type="match status" value="1"/>
</dbReference>
<dbReference type="EC" id="2.1.1.80" evidence="2"/>
<evidence type="ECO:0000259" key="8">
    <source>
        <dbReference type="PROSITE" id="PS50123"/>
    </source>
</evidence>
<dbReference type="PROSITE" id="PS50123">
    <property type="entry name" value="CHER"/>
    <property type="match status" value="1"/>
</dbReference>
<name>A0A975TC70_9NOST</name>
<dbReference type="SMART" id="SM00138">
    <property type="entry name" value="MeTrc"/>
    <property type="match status" value="1"/>
</dbReference>
<dbReference type="Pfam" id="PF00989">
    <property type="entry name" value="PAS"/>
    <property type="match status" value="1"/>
</dbReference>
<reference evidence="9" key="1">
    <citation type="submission" date="2017-04" db="EMBL/GenBank/DDBJ databases">
        <title>Genome deletions in a multicellular cyanobacterial endosymbiont for morphological adaptation in marine diatoms.</title>
        <authorList>
            <person name="Wang Y."/>
            <person name="Gao H."/>
            <person name="Li R."/>
            <person name="Xu X."/>
        </authorList>
    </citation>
    <scope>NUCLEOTIDE SEQUENCE</scope>
    <source>
        <strain evidence="9">FACHB 800</strain>
    </source>
</reference>
<dbReference type="CDD" id="cd00130">
    <property type="entry name" value="PAS"/>
    <property type="match status" value="2"/>
</dbReference>
<evidence type="ECO:0000256" key="2">
    <source>
        <dbReference type="ARBA" id="ARBA00012534"/>
    </source>
</evidence>
<dbReference type="GO" id="GO:0008983">
    <property type="term" value="F:protein-glutamate O-methyltransferase activity"/>
    <property type="evidence" value="ECO:0007669"/>
    <property type="project" value="UniProtKB-EC"/>
</dbReference>
<dbReference type="Pfam" id="PF01739">
    <property type="entry name" value="CheR"/>
    <property type="match status" value="1"/>
</dbReference>
<dbReference type="Gene3D" id="3.30.450.20">
    <property type="entry name" value="PAS domain"/>
    <property type="match status" value="2"/>
</dbReference>
<keyword evidence="10" id="KW-1185">Reference proteome</keyword>